<proteinExistence type="predicted"/>
<gene>
    <name evidence="1" type="ORF">B0T15DRAFT_107891</name>
</gene>
<sequence>MKSRLEFFRHPHMPMLIRYLASRRTALGSQLSPQHGTLGLSATCQVGRCQKLDTPGAYTQYRELLSDGSVLSSSAATGLTAGRTNAFEIITNCPDHGPQVLQVGDPDNMAWTERLVASGPVRTLLQSMLNLTDFGSRHVLITGADRAGLYHETTLLRPLAEWSATAMGSLMDKVRGRMPHILYAPLVTDWSGARLCFWATAASPWSTSHWASSYRVMVDMFGEGMLGRLFDEVLRWVGDSKMMFRSYSTLYLQHILEGRDWLVGYLVAESGQRQ</sequence>
<dbReference type="AlphaFoldDB" id="A0AAJ0GYD2"/>
<dbReference type="GeneID" id="87880281"/>
<dbReference type="Proteomes" id="UP001273166">
    <property type="component" value="Unassembled WGS sequence"/>
</dbReference>
<reference evidence="1" key="1">
    <citation type="journal article" date="2023" name="Mol. Phylogenet. Evol.">
        <title>Genome-scale phylogeny and comparative genomics of the fungal order Sordariales.</title>
        <authorList>
            <person name="Hensen N."/>
            <person name="Bonometti L."/>
            <person name="Westerberg I."/>
            <person name="Brannstrom I.O."/>
            <person name="Guillou S."/>
            <person name="Cros-Aarteil S."/>
            <person name="Calhoun S."/>
            <person name="Haridas S."/>
            <person name="Kuo A."/>
            <person name="Mondo S."/>
            <person name="Pangilinan J."/>
            <person name="Riley R."/>
            <person name="LaButti K."/>
            <person name="Andreopoulos B."/>
            <person name="Lipzen A."/>
            <person name="Chen C."/>
            <person name="Yan M."/>
            <person name="Daum C."/>
            <person name="Ng V."/>
            <person name="Clum A."/>
            <person name="Steindorff A."/>
            <person name="Ohm R.A."/>
            <person name="Martin F."/>
            <person name="Silar P."/>
            <person name="Natvig D.O."/>
            <person name="Lalanne C."/>
            <person name="Gautier V."/>
            <person name="Ament-Velasquez S.L."/>
            <person name="Kruys A."/>
            <person name="Hutchinson M.I."/>
            <person name="Powell A.J."/>
            <person name="Barry K."/>
            <person name="Miller A.N."/>
            <person name="Grigoriev I.V."/>
            <person name="Debuchy R."/>
            <person name="Gladieux P."/>
            <person name="Hiltunen Thoren M."/>
            <person name="Johannesson H."/>
        </authorList>
    </citation>
    <scope>NUCLEOTIDE SEQUENCE</scope>
    <source>
        <strain evidence="1">CBS 333.67</strain>
    </source>
</reference>
<protein>
    <submittedName>
        <fullName evidence="1">Uncharacterized protein</fullName>
    </submittedName>
</protein>
<comment type="caution">
    <text evidence="1">The sequence shown here is derived from an EMBL/GenBank/DDBJ whole genome shotgun (WGS) entry which is preliminary data.</text>
</comment>
<name>A0AAJ0GYD2_9PEZI</name>
<evidence type="ECO:0000313" key="1">
    <source>
        <dbReference type="EMBL" id="KAK3308438.1"/>
    </source>
</evidence>
<dbReference type="EMBL" id="JAUDZG010000002">
    <property type="protein sequence ID" value="KAK3308438.1"/>
    <property type="molecule type" value="Genomic_DNA"/>
</dbReference>
<keyword evidence="2" id="KW-1185">Reference proteome</keyword>
<dbReference type="RefSeq" id="XP_062724218.1">
    <property type="nucleotide sequence ID" value="XM_062861452.1"/>
</dbReference>
<organism evidence="1 2">
    <name type="scientific">Chaetomium strumarium</name>
    <dbReference type="NCBI Taxonomy" id="1170767"/>
    <lineage>
        <taxon>Eukaryota</taxon>
        <taxon>Fungi</taxon>
        <taxon>Dikarya</taxon>
        <taxon>Ascomycota</taxon>
        <taxon>Pezizomycotina</taxon>
        <taxon>Sordariomycetes</taxon>
        <taxon>Sordariomycetidae</taxon>
        <taxon>Sordariales</taxon>
        <taxon>Chaetomiaceae</taxon>
        <taxon>Chaetomium</taxon>
    </lineage>
</organism>
<accession>A0AAJ0GYD2</accession>
<evidence type="ECO:0000313" key="2">
    <source>
        <dbReference type="Proteomes" id="UP001273166"/>
    </source>
</evidence>
<reference evidence="1" key="2">
    <citation type="submission" date="2023-06" db="EMBL/GenBank/DDBJ databases">
        <authorList>
            <consortium name="Lawrence Berkeley National Laboratory"/>
            <person name="Mondo S.J."/>
            <person name="Hensen N."/>
            <person name="Bonometti L."/>
            <person name="Westerberg I."/>
            <person name="Brannstrom I.O."/>
            <person name="Guillou S."/>
            <person name="Cros-Aarteil S."/>
            <person name="Calhoun S."/>
            <person name="Haridas S."/>
            <person name="Kuo A."/>
            <person name="Pangilinan J."/>
            <person name="Riley R."/>
            <person name="Labutti K."/>
            <person name="Andreopoulos B."/>
            <person name="Lipzen A."/>
            <person name="Chen C."/>
            <person name="Yanf M."/>
            <person name="Daum C."/>
            <person name="Ng V."/>
            <person name="Clum A."/>
            <person name="Steindorff A."/>
            <person name="Ohm R."/>
            <person name="Martin F."/>
            <person name="Silar P."/>
            <person name="Natvig D."/>
            <person name="Lalanne C."/>
            <person name="Gautier V."/>
            <person name="Ament-Velasquez S.L."/>
            <person name="Kruys A."/>
            <person name="Hutchinson M.I."/>
            <person name="Powell A.J."/>
            <person name="Barry K."/>
            <person name="Miller A.N."/>
            <person name="Grigoriev I.V."/>
            <person name="Debuchy R."/>
            <person name="Gladieux P."/>
            <person name="Thoren M.H."/>
            <person name="Johannesson H."/>
        </authorList>
    </citation>
    <scope>NUCLEOTIDE SEQUENCE</scope>
    <source>
        <strain evidence="1">CBS 333.67</strain>
    </source>
</reference>